<dbReference type="Pfam" id="PF05222">
    <property type="entry name" value="AlaDh_PNT_N"/>
    <property type="match status" value="1"/>
</dbReference>
<reference evidence="2" key="2">
    <citation type="journal article" date="2014" name="ISME J.">
        <title>Microbial stratification in low pH oxic and suboxic macroscopic growths along an acid mine drainage.</title>
        <authorList>
            <person name="Mendez-Garcia C."/>
            <person name="Mesa V."/>
            <person name="Sprenger R.R."/>
            <person name="Richter M."/>
            <person name="Diez M.S."/>
            <person name="Solano J."/>
            <person name="Bargiela R."/>
            <person name="Golyshina O.V."/>
            <person name="Manteca A."/>
            <person name="Ramos J.L."/>
            <person name="Gallego J.R."/>
            <person name="Llorente I."/>
            <person name="Martins Dos Santos V.A."/>
            <person name="Jensen O.N."/>
            <person name="Pelaez A.I."/>
            <person name="Sanchez J."/>
            <person name="Ferrer M."/>
        </authorList>
    </citation>
    <scope>NUCLEOTIDE SEQUENCE</scope>
</reference>
<dbReference type="AlphaFoldDB" id="T0YQD4"/>
<dbReference type="EMBL" id="AUZX01013965">
    <property type="protein sequence ID" value="EQD33972.1"/>
    <property type="molecule type" value="Genomic_DNA"/>
</dbReference>
<keyword evidence="2" id="KW-0560">Oxidoreductase</keyword>
<organism evidence="2">
    <name type="scientific">mine drainage metagenome</name>
    <dbReference type="NCBI Taxonomy" id="410659"/>
    <lineage>
        <taxon>unclassified sequences</taxon>
        <taxon>metagenomes</taxon>
        <taxon>ecological metagenomes</taxon>
    </lineage>
</organism>
<dbReference type="SMART" id="SM01003">
    <property type="entry name" value="AlaDh_PNT_N"/>
    <property type="match status" value="1"/>
</dbReference>
<evidence type="ECO:0000259" key="1">
    <source>
        <dbReference type="SMART" id="SM01003"/>
    </source>
</evidence>
<dbReference type="Gene3D" id="3.40.50.720">
    <property type="entry name" value="NAD(P)-binding Rossmann-like Domain"/>
    <property type="match status" value="1"/>
</dbReference>
<feature type="domain" description="Alanine dehydrogenase/pyridine nucleotide transhydrogenase N-terminal" evidence="1">
    <location>
        <begin position="4"/>
        <end position="72"/>
    </location>
</feature>
<sequence>MKIGVPSELKDMEARVAITPSGTKELTVHGHEVIVEKGAGSGSSLDDDSFRAAGAEIASDPDELWARSDLVL</sequence>
<dbReference type="PANTHER" id="PTHR42795">
    <property type="entry name" value="ALANINE DEHYDROGENASE"/>
    <property type="match status" value="1"/>
</dbReference>
<dbReference type="PANTHER" id="PTHR42795:SF1">
    <property type="entry name" value="ALANINE DEHYDROGENASE"/>
    <property type="match status" value="1"/>
</dbReference>
<dbReference type="GO" id="GO:0005886">
    <property type="term" value="C:plasma membrane"/>
    <property type="evidence" value="ECO:0007669"/>
    <property type="project" value="TreeGrafter"/>
</dbReference>
<dbReference type="InterPro" id="IPR007886">
    <property type="entry name" value="AlaDH/PNT_N"/>
</dbReference>
<comment type="caution">
    <text evidence="2">The sequence shown here is derived from an EMBL/GenBank/DDBJ whole genome shotgun (WGS) entry which is preliminary data.</text>
</comment>
<accession>T0YQD4</accession>
<dbReference type="EC" id="1.-.-.-" evidence="2"/>
<dbReference type="GO" id="GO:0000286">
    <property type="term" value="F:alanine dehydrogenase activity"/>
    <property type="evidence" value="ECO:0007669"/>
    <property type="project" value="TreeGrafter"/>
</dbReference>
<feature type="non-terminal residue" evidence="2">
    <location>
        <position position="72"/>
    </location>
</feature>
<proteinExistence type="predicted"/>
<name>T0YQD4_9ZZZZ</name>
<dbReference type="SUPFAM" id="SSF52283">
    <property type="entry name" value="Formate/glycerate dehydrogenase catalytic domain-like"/>
    <property type="match status" value="1"/>
</dbReference>
<evidence type="ECO:0000313" key="2">
    <source>
        <dbReference type="EMBL" id="EQD33972.1"/>
    </source>
</evidence>
<dbReference type="GO" id="GO:0006524">
    <property type="term" value="P:alanine catabolic process"/>
    <property type="evidence" value="ECO:0007669"/>
    <property type="project" value="TreeGrafter"/>
</dbReference>
<protein>
    <submittedName>
        <fullName evidence="2">Protein containing Alanine dehydrogenase/PNT</fullName>
        <ecNumber evidence="2">1.-.-.-</ecNumber>
    </submittedName>
</protein>
<gene>
    <name evidence="2" type="ORF">B1A_18928</name>
</gene>
<reference evidence="2" key="1">
    <citation type="submission" date="2013-08" db="EMBL/GenBank/DDBJ databases">
        <authorList>
            <person name="Mendez C."/>
            <person name="Richter M."/>
            <person name="Ferrer M."/>
            <person name="Sanchez J."/>
        </authorList>
    </citation>
    <scope>NUCLEOTIDE SEQUENCE</scope>
</reference>